<feature type="binding site" evidence="7">
    <location>
        <position position="17"/>
    </location>
    <ligand>
        <name>Zn(2+)</name>
        <dbReference type="ChEBI" id="CHEBI:29105"/>
    </ligand>
</feature>
<organism evidence="9 10">
    <name type="scientific">Candidatus Komeilibacteria bacterium RIFCSPHIGHO2_01_FULL_52_14</name>
    <dbReference type="NCBI Taxonomy" id="1798549"/>
    <lineage>
        <taxon>Bacteria</taxon>
        <taxon>Candidatus Komeiliibacteriota</taxon>
    </lineage>
</organism>
<dbReference type="PANTHER" id="PTHR33280">
    <property type="entry name" value="50S RIBOSOMAL PROTEIN L31, CHLOROPLASTIC"/>
    <property type="match status" value="1"/>
</dbReference>
<dbReference type="SUPFAM" id="SSF143800">
    <property type="entry name" value="L28p-like"/>
    <property type="match status" value="1"/>
</dbReference>
<accession>A0A1G2BMY6</accession>
<dbReference type="GO" id="GO:1990904">
    <property type="term" value="C:ribonucleoprotein complex"/>
    <property type="evidence" value="ECO:0007669"/>
    <property type="project" value="UniProtKB-KW"/>
</dbReference>
<dbReference type="NCBIfam" id="NF000612">
    <property type="entry name" value="PRK00019.1"/>
    <property type="match status" value="1"/>
</dbReference>
<dbReference type="PROSITE" id="PS01143">
    <property type="entry name" value="RIBOSOMAL_L31"/>
    <property type="match status" value="1"/>
</dbReference>
<comment type="function">
    <text evidence="7">Binds the 23S rRNA.</text>
</comment>
<evidence type="ECO:0000256" key="5">
    <source>
        <dbReference type="ARBA" id="ARBA00023274"/>
    </source>
</evidence>
<evidence type="ECO:0000256" key="8">
    <source>
        <dbReference type="SAM" id="MobiDB-lite"/>
    </source>
</evidence>
<dbReference type="PRINTS" id="PR01249">
    <property type="entry name" value="RIBOSOMALL31"/>
</dbReference>
<keyword evidence="7" id="KW-0479">Metal-binding</keyword>
<keyword evidence="2 7" id="KW-0699">rRNA-binding</keyword>
<proteinExistence type="inferred from homology"/>
<dbReference type="PANTHER" id="PTHR33280:SF1">
    <property type="entry name" value="LARGE RIBOSOMAL SUBUNIT PROTEIN BL31C"/>
    <property type="match status" value="1"/>
</dbReference>
<sequence>MKEKIHPTYFADAKIKCACGKVHSIGSTVKEIHIEICSNCHPFYTGKDKLVDTAGRVDRFKRLVSKQEEVSKVRVGKKAKRAKASARKVSKVKDKK</sequence>
<evidence type="ECO:0000313" key="9">
    <source>
        <dbReference type="EMBL" id="OGY90481.1"/>
    </source>
</evidence>
<dbReference type="GO" id="GO:0046872">
    <property type="term" value="F:metal ion binding"/>
    <property type="evidence" value="ECO:0007669"/>
    <property type="project" value="UniProtKB-KW"/>
</dbReference>
<evidence type="ECO:0000256" key="2">
    <source>
        <dbReference type="ARBA" id="ARBA00022730"/>
    </source>
</evidence>
<keyword evidence="4 7" id="KW-0689">Ribosomal protein</keyword>
<dbReference type="NCBIfam" id="TIGR00105">
    <property type="entry name" value="L31"/>
    <property type="match status" value="1"/>
</dbReference>
<dbReference type="AlphaFoldDB" id="A0A1G2BMY6"/>
<dbReference type="Proteomes" id="UP000177817">
    <property type="component" value="Unassembled WGS sequence"/>
</dbReference>
<evidence type="ECO:0000256" key="6">
    <source>
        <dbReference type="ARBA" id="ARBA00035687"/>
    </source>
</evidence>
<comment type="caution">
    <text evidence="9">The sequence shown here is derived from an EMBL/GenBank/DDBJ whole genome shotgun (WGS) entry which is preliminary data.</text>
</comment>
<dbReference type="Gene3D" id="4.10.830.30">
    <property type="entry name" value="Ribosomal protein L31"/>
    <property type="match status" value="1"/>
</dbReference>
<reference evidence="9 10" key="1">
    <citation type="journal article" date="2016" name="Nat. Commun.">
        <title>Thousands of microbial genomes shed light on interconnected biogeochemical processes in an aquifer system.</title>
        <authorList>
            <person name="Anantharaman K."/>
            <person name="Brown C.T."/>
            <person name="Hug L.A."/>
            <person name="Sharon I."/>
            <person name="Castelle C.J."/>
            <person name="Probst A.J."/>
            <person name="Thomas B.C."/>
            <person name="Singh A."/>
            <person name="Wilkins M.J."/>
            <person name="Karaoz U."/>
            <person name="Brodie E.L."/>
            <person name="Williams K.H."/>
            <person name="Hubbard S.S."/>
            <person name="Banfield J.F."/>
        </authorList>
    </citation>
    <scope>NUCLEOTIDE SEQUENCE [LARGE SCALE GENOMIC DNA]</scope>
</reference>
<dbReference type="InterPro" id="IPR042105">
    <property type="entry name" value="Ribosomal_bL31_sf"/>
</dbReference>
<dbReference type="Pfam" id="PF01197">
    <property type="entry name" value="Ribosomal_L31"/>
    <property type="match status" value="1"/>
</dbReference>
<dbReference type="GO" id="GO:0005840">
    <property type="term" value="C:ribosome"/>
    <property type="evidence" value="ECO:0007669"/>
    <property type="project" value="UniProtKB-KW"/>
</dbReference>
<dbReference type="GO" id="GO:0003735">
    <property type="term" value="F:structural constituent of ribosome"/>
    <property type="evidence" value="ECO:0007669"/>
    <property type="project" value="InterPro"/>
</dbReference>
<dbReference type="GO" id="GO:0006412">
    <property type="term" value="P:translation"/>
    <property type="evidence" value="ECO:0007669"/>
    <property type="project" value="UniProtKB-UniRule"/>
</dbReference>
<dbReference type="GO" id="GO:0019843">
    <property type="term" value="F:rRNA binding"/>
    <property type="evidence" value="ECO:0007669"/>
    <property type="project" value="UniProtKB-KW"/>
</dbReference>
<keyword evidence="3 7" id="KW-0694">RNA-binding</keyword>
<comment type="subunit">
    <text evidence="7">Part of the 50S ribosomal subunit.</text>
</comment>
<dbReference type="InterPro" id="IPR002150">
    <property type="entry name" value="Ribosomal_bL31"/>
</dbReference>
<feature type="binding site" evidence="7">
    <location>
        <position position="19"/>
    </location>
    <ligand>
        <name>Zn(2+)</name>
        <dbReference type="ChEBI" id="CHEBI:29105"/>
    </ligand>
</feature>
<dbReference type="EMBL" id="MHKK01000010">
    <property type="protein sequence ID" value="OGY90481.1"/>
    <property type="molecule type" value="Genomic_DNA"/>
</dbReference>
<keyword evidence="5 7" id="KW-0687">Ribonucleoprotein</keyword>
<comment type="similarity">
    <text evidence="1 7">Belongs to the bacterial ribosomal protein bL31 family. Type A subfamily.</text>
</comment>
<evidence type="ECO:0000313" key="10">
    <source>
        <dbReference type="Proteomes" id="UP000177817"/>
    </source>
</evidence>
<evidence type="ECO:0000256" key="3">
    <source>
        <dbReference type="ARBA" id="ARBA00022884"/>
    </source>
</evidence>
<gene>
    <name evidence="7" type="primary">rpmE</name>
    <name evidence="9" type="ORF">A2677_00330</name>
</gene>
<dbReference type="InterPro" id="IPR034704">
    <property type="entry name" value="Ribosomal_bL28/bL31-like_sf"/>
</dbReference>
<comment type="cofactor">
    <cofactor evidence="7">
        <name>Zn(2+)</name>
        <dbReference type="ChEBI" id="CHEBI:29105"/>
    </cofactor>
    <text evidence="7">Binds 1 zinc ion per subunit.</text>
</comment>
<evidence type="ECO:0000256" key="4">
    <source>
        <dbReference type="ARBA" id="ARBA00022980"/>
    </source>
</evidence>
<protein>
    <recommendedName>
        <fullName evidence="6 7">Large ribosomal subunit protein bL31</fullName>
    </recommendedName>
</protein>
<name>A0A1G2BMY6_9BACT</name>
<dbReference type="HAMAP" id="MF_00501">
    <property type="entry name" value="Ribosomal_bL31_1"/>
    <property type="match status" value="1"/>
</dbReference>
<evidence type="ECO:0000256" key="1">
    <source>
        <dbReference type="ARBA" id="ARBA00009296"/>
    </source>
</evidence>
<feature type="region of interest" description="Disordered" evidence="8">
    <location>
        <begin position="74"/>
        <end position="96"/>
    </location>
</feature>
<feature type="binding site" evidence="7">
    <location>
        <position position="40"/>
    </location>
    <ligand>
        <name>Zn(2+)</name>
        <dbReference type="ChEBI" id="CHEBI:29105"/>
    </ligand>
</feature>
<feature type="binding site" evidence="7">
    <location>
        <position position="37"/>
    </location>
    <ligand>
        <name>Zn(2+)</name>
        <dbReference type="ChEBI" id="CHEBI:29105"/>
    </ligand>
</feature>
<evidence type="ECO:0000256" key="7">
    <source>
        <dbReference type="HAMAP-Rule" id="MF_00501"/>
    </source>
</evidence>
<keyword evidence="7" id="KW-0862">Zinc</keyword>
<dbReference type="InterPro" id="IPR027491">
    <property type="entry name" value="Ribosomal_bL31_A"/>
</dbReference>